<dbReference type="OrthoDB" id="9796287at2"/>
<dbReference type="InterPro" id="IPR045179">
    <property type="entry name" value="YgfZ/GcvT"/>
</dbReference>
<evidence type="ECO:0000313" key="1">
    <source>
        <dbReference type="EMBL" id="KAB7660134.1"/>
    </source>
</evidence>
<sequence length="322" mass="33731">MQSFTASAESLSPLPGVMHAGGISLIRVSGADAVHFLHCQFTQAVENLGSRTTLAGYCSPKGRLLALMRVWMEGDDVMLALPASMAEGFLKRIRMYVLRAKVAFTPLDPAPQTLVFVGKAGEKAAAEMGLSIPAPGEVRAEGGVTLLGLPPSEAIEGFCAGGSRTLALFPAGTEFPFKPAPDAWRTAAVIAAGVPQILPETRERFVPQAVNLELVGGVSFKKGCYPGQEVVSRVQHIGETNRRAAIGRIAAAEDVLPGAPVYSDGDEAGSVILSSRIGNEALILYSATLSAIEKGVSLAPDGAKLANVPLPYRIRNVLTENA</sequence>
<protein>
    <submittedName>
        <fullName evidence="1">Folate-binding protein YgfZ</fullName>
    </submittedName>
</protein>
<dbReference type="NCBIfam" id="TIGR03317">
    <property type="entry name" value="ygfZ_signature"/>
    <property type="match status" value="1"/>
</dbReference>
<gene>
    <name evidence="1" type="ORF">GBM95_06615</name>
</gene>
<dbReference type="Gene3D" id="2.40.30.160">
    <property type="match status" value="1"/>
</dbReference>
<comment type="caution">
    <text evidence="1">The sequence shown here is derived from an EMBL/GenBank/DDBJ whole genome shotgun (WGS) entry which is preliminary data.</text>
</comment>
<dbReference type="AlphaFoldDB" id="A0A6I1EIW1"/>
<dbReference type="Gene3D" id="3.30.70.1400">
    <property type="entry name" value="Aminomethyltransferase beta-barrel domains"/>
    <property type="match status" value="1"/>
</dbReference>
<dbReference type="PANTHER" id="PTHR22602">
    <property type="entry name" value="TRANSFERASE CAF17, MITOCHONDRIAL-RELATED"/>
    <property type="match status" value="1"/>
</dbReference>
<reference evidence="1 2" key="1">
    <citation type="submission" date="2019-10" db="EMBL/GenBank/DDBJ databases">
        <title>Genome diversity of Sutterella seckii.</title>
        <authorList>
            <person name="Chaplin A.V."/>
            <person name="Sokolova S.R."/>
            <person name="Mosin K.A."/>
            <person name="Ivanova E.L."/>
            <person name="Kochetkova T.O."/>
            <person name="Goltsov A.Y."/>
            <person name="Trofimov D.Y."/>
            <person name="Efimov B.A."/>
        </authorList>
    </citation>
    <scope>NUCLEOTIDE SEQUENCE [LARGE SCALE GENOMIC DNA]</scope>
    <source>
        <strain evidence="1 2">ASD393</strain>
    </source>
</reference>
<name>A0A6I1EIW1_9BURK</name>
<evidence type="ECO:0000313" key="2">
    <source>
        <dbReference type="Proteomes" id="UP000430564"/>
    </source>
</evidence>
<dbReference type="EMBL" id="WEHX01000036">
    <property type="protein sequence ID" value="KAB7660134.1"/>
    <property type="molecule type" value="Genomic_DNA"/>
</dbReference>
<dbReference type="Proteomes" id="UP000430564">
    <property type="component" value="Unassembled WGS sequence"/>
</dbReference>
<dbReference type="SUPFAM" id="SSF103025">
    <property type="entry name" value="Folate-binding domain"/>
    <property type="match status" value="1"/>
</dbReference>
<organism evidence="1 2">
    <name type="scientific">Sutterella seckii</name>
    <dbReference type="NCBI Taxonomy" id="1944635"/>
    <lineage>
        <taxon>Bacteria</taxon>
        <taxon>Pseudomonadati</taxon>
        <taxon>Pseudomonadota</taxon>
        <taxon>Betaproteobacteria</taxon>
        <taxon>Burkholderiales</taxon>
        <taxon>Sutterellaceae</taxon>
        <taxon>Sutterella</taxon>
    </lineage>
</organism>
<dbReference type="GO" id="GO:0016226">
    <property type="term" value="P:iron-sulfur cluster assembly"/>
    <property type="evidence" value="ECO:0007669"/>
    <property type="project" value="TreeGrafter"/>
</dbReference>
<dbReference type="PANTHER" id="PTHR22602:SF0">
    <property type="entry name" value="TRANSFERASE CAF17, MITOCHONDRIAL-RELATED"/>
    <property type="match status" value="1"/>
</dbReference>
<dbReference type="RefSeq" id="WP_152158388.1">
    <property type="nucleotide sequence ID" value="NZ_WEHX01000036.1"/>
</dbReference>
<proteinExistence type="predicted"/>
<dbReference type="InterPro" id="IPR017703">
    <property type="entry name" value="YgfZ/GCV_T_CS"/>
</dbReference>
<accession>A0A6I1EIW1</accession>